<evidence type="ECO:0000256" key="1">
    <source>
        <dbReference type="SAM" id="MobiDB-lite"/>
    </source>
</evidence>
<proteinExistence type="predicted"/>
<dbReference type="HOGENOM" id="CLU_3418745_0_0_10"/>
<dbReference type="Proteomes" id="UP000008795">
    <property type="component" value="Chromosome"/>
</dbReference>
<reference evidence="2 3" key="2">
    <citation type="submission" date="2010-03" db="EMBL/GenBank/DDBJ databases">
        <authorList>
            <person name="Pajon A."/>
        </authorList>
    </citation>
    <scope>NUCLEOTIDE SEQUENCE [LARGE SCALE GENOMIC DNA]</scope>
    <source>
        <strain evidence="2 3">XB1A</strain>
    </source>
</reference>
<accession>D6D4S9</accession>
<reference evidence="2 3" key="1">
    <citation type="submission" date="2010-03" db="EMBL/GenBank/DDBJ databases">
        <title>The genome sequence of Bacteriodes xylanisolvens XB1A.</title>
        <authorList>
            <consortium name="metaHIT consortium -- http://www.metahit.eu/"/>
            <person name="Pajon A."/>
            <person name="Turner K."/>
            <person name="Parkhill J."/>
            <person name="Bernalier A."/>
        </authorList>
    </citation>
    <scope>NUCLEOTIDE SEQUENCE [LARGE SCALE GENOMIC DNA]</scope>
    <source>
        <strain evidence="2 3">XB1A</strain>
    </source>
</reference>
<protein>
    <submittedName>
        <fullName evidence="2">Uncharacterized protein</fullName>
    </submittedName>
</protein>
<sequence length="25" mass="2807">MTDKKNITGFSPKDLFLGEQKGVPR</sequence>
<feature type="region of interest" description="Disordered" evidence="1">
    <location>
        <begin position="1"/>
        <end position="25"/>
    </location>
</feature>
<dbReference type="AlphaFoldDB" id="D6D4S9"/>
<organism evidence="2 3">
    <name type="scientific">Bacteroides xylanisolvens XB1A</name>
    <dbReference type="NCBI Taxonomy" id="657309"/>
    <lineage>
        <taxon>Bacteria</taxon>
        <taxon>Pseudomonadati</taxon>
        <taxon>Bacteroidota</taxon>
        <taxon>Bacteroidia</taxon>
        <taxon>Bacteroidales</taxon>
        <taxon>Bacteroidaceae</taxon>
        <taxon>Bacteroides</taxon>
    </lineage>
</organism>
<gene>
    <name evidence="2" type="ORF">BXY_44450</name>
</gene>
<name>D6D4S9_9BACE</name>
<evidence type="ECO:0000313" key="3">
    <source>
        <dbReference type="Proteomes" id="UP000008795"/>
    </source>
</evidence>
<evidence type="ECO:0000313" key="2">
    <source>
        <dbReference type="EMBL" id="CBK69323.1"/>
    </source>
</evidence>
<dbReference type="EMBL" id="FP929033">
    <property type="protein sequence ID" value="CBK69323.1"/>
    <property type="molecule type" value="Genomic_DNA"/>
</dbReference>
<dbReference type="KEGG" id="bxy:BXY_44450"/>